<keyword evidence="2" id="KW-1185">Reference proteome</keyword>
<comment type="caution">
    <text evidence="1">The sequence shown here is derived from an EMBL/GenBank/DDBJ whole genome shotgun (WGS) entry which is preliminary data.</text>
</comment>
<organism evidence="1 2">
    <name type="scientific">Bauhinia variegata</name>
    <name type="common">Purple orchid tree</name>
    <name type="synonym">Phanera variegata</name>
    <dbReference type="NCBI Taxonomy" id="167791"/>
    <lineage>
        <taxon>Eukaryota</taxon>
        <taxon>Viridiplantae</taxon>
        <taxon>Streptophyta</taxon>
        <taxon>Embryophyta</taxon>
        <taxon>Tracheophyta</taxon>
        <taxon>Spermatophyta</taxon>
        <taxon>Magnoliopsida</taxon>
        <taxon>eudicotyledons</taxon>
        <taxon>Gunneridae</taxon>
        <taxon>Pentapetalae</taxon>
        <taxon>rosids</taxon>
        <taxon>fabids</taxon>
        <taxon>Fabales</taxon>
        <taxon>Fabaceae</taxon>
        <taxon>Cercidoideae</taxon>
        <taxon>Cercideae</taxon>
        <taxon>Bauhiniinae</taxon>
        <taxon>Bauhinia</taxon>
    </lineage>
</organism>
<dbReference type="Proteomes" id="UP000828941">
    <property type="component" value="Chromosome 7"/>
</dbReference>
<proteinExistence type="predicted"/>
<gene>
    <name evidence="1" type="ORF">L6164_017224</name>
</gene>
<protein>
    <submittedName>
        <fullName evidence="1">Uncharacterized protein</fullName>
    </submittedName>
</protein>
<name>A0ACB9N7E0_BAUVA</name>
<reference evidence="1 2" key="1">
    <citation type="journal article" date="2022" name="DNA Res.">
        <title>Chromosomal-level genome assembly of the orchid tree Bauhinia variegata (Leguminosae; Cercidoideae) supports the allotetraploid origin hypothesis of Bauhinia.</title>
        <authorList>
            <person name="Zhong Y."/>
            <person name="Chen Y."/>
            <person name="Zheng D."/>
            <person name="Pang J."/>
            <person name="Liu Y."/>
            <person name="Luo S."/>
            <person name="Meng S."/>
            <person name="Qian L."/>
            <person name="Wei D."/>
            <person name="Dai S."/>
            <person name="Zhou R."/>
        </authorList>
    </citation>
    <scope>NUCLEOTIDE SEQUENCE [LARGE SCALE GENOMIC DNA]</scope>
    <source>
        <strain evidence="1">BV-YZ2020</strain>
    </source>
</reference>
<dbReference type="EMBL" id="CM039432">
    <property type="protein sequence ID" value="KAI4332302.1"/>
    <property type="molecule type" value="Genomic_DNA"/>
</dbReference>
<sequence length="189" mass="20998">MERGSGSSSSKSPVKIEERKVNAMENLDNIMEPKISALVVEDDNITRLMHRKILERLNMEAKAVANGKAAVDLYHAGSYFDVIFMDKEMPIMDGAQATQELRAMGVKSMIVGVTSLADVSERNKFMASDGIYTRPEKMQFEITYVLTLLGSSASSKFIKNFQDSSKFYRSNIRILQLSSVLVSAALNLS</sequence>
<evidence type="ECO:0000313" key="1">
    <source>
        <dbReference type="EMBL" id="KAI4332302.1"/>
    </source>
</evidence>
<accession>A0ACB9N7E0</accession>
<evidence type="ECO:0000313" key="2">
    <source>
        <dbReference type="Proteomes" id="UP000828941"/>
    </source>
</evidence>